<evidence type="ECO:0000256" key="1">
    <source>
        <dbReference type="SAM" id="Phobius"/>
    </source>
</evidence>
<dbReference type="PANTHER" id="PTHR37744">
    <property type="entry name" value="STAR LIPID TRANSFER-LIKE PROTEIN"/>
    <property type="match status" value="1"/>
</dbReference>
<keyword evidence="1" id="KW-0812">Transmembrane</keyword>
<evidence type="ECO:0000313" key="3">
    <source>
        <dbReference type="EMBL" id="KAF4402355.1"/>
    </source>
</evidence>
<gene>
    <name evidence="2" type="ORF">F8388_008966</name>
    <name evidence="3" type="ORF">G4B88_003276</name>
</gene>
<reference evidence="4 5" key="1">
    <citation type="journal article" date="2020" name="bioRxiv">
        <title>Sequence and annotation of 42 cannabis genomes reveals extensive copy number variation in cannabinoid synthesis and pathogen resistance genes.</title>
        <authorList>
            <person name="Mckernan K.J."/>
            <person name="Helbert Y."/>
            <person name="Kane L.T."/>
            <person name="Ebling H."/>
            <person name="Zhang L."/>
            <person name="Liu B."/>
            <person name="Eaton Z."/>
            <person name="Mclaughlin S."/>
            <person name="Kingan S."/>
            <person name="Baybayan P."/>
            <person name="Concepcion G."/>
            <person name="Jordan M."/>
            <person name="Riva A."/>
            <person name="Barbazuk W."/>
            <person name="Harkins T."/>
        </authorList>
    </citation>
    <scope>NUCLEOTIDE SEQUENCE [LARGE SCALE GENOMIC DNA]</scope>
    <source>
        <strain evidence="4 5">cv. Jamaican Lion 4</strain>
        <strain evidence="3">Father</strain>
        <strain evidence="2">Mother</strain>
        <tissue evidence="3">Leaf</tissue>
    </source>
</reference>
<evidence type="ECO:0000313" key="2">
    <source>
        <dbReference type="EMBL" id="KAF4381790.1"/>
    </source>
</evidence>
<name>A0A7J6I576_CANSA</name>
<organism evidence="3 5">
    <name type="scientific">Cannabis sativa</name>
    <name type="common">Hemp</name>
    <name type="synonym">Marijuana</name>
    <dbReference type="NCBI Taxonomy" id="3483"/>
    <lineage>
        <taxon>Eukaryota</taxon>
        <taxon>Viridiplantae</taxon>
        <taxon>Streptophyta</taxon>
        <taxon>Embryophyta</taxon>
        <taxon>Tracheophyta</taxon>
        <taxon>Spermatophyta</taxon>
        <taxon>Magnoliopsida</taxon>
        <taxon>eudicotyledons</taxon>
        <taxon>Gunneridae</taxon>
        <taxon>Pentapetalae</taxon>
        <taxon>rosids</taxon>
        <taxon>fabids</taxon>
        <taxon>Rosales</taxon>
        <taxon>Cannabaceae</taxon>
        <taxon>Cannabis</taxon>
    </lineage>
</organism>
<dbReference type="EMBL" id="JAATIP010000059">
    <property type="protein sequence ID" value="KAF4381790.1"/>
    <property type="molecule type" value="Genomic_DNA"/>
</dbReference>
<protein>
    <submittedName>
        <fullName evidence="3">Uncharacterized protein</fullName>
    </submittedName>
</protein>
<keyword evidence="5" id="KW-1185">Reference proteome</keyword>
<keyword evidence="1" id="KW-0472">Membrane</keyword>
<evidence type="ECO:0000313" key="5">
    <source>
        <dbReference type="Proteomes" id="UP000583929"/>
    </source>
</evidence>
<feature type="transmembrane region" description="Helical" evidence="1">
    <location>
        <begin position="59"/>
        <end position="81"/>
    </location>
</feature>
<comment type="caution">
    <text evidence="3">The sequence shown here is derived from an EMBL/GenBank/DDBJ whole genome shotgun (WGS) entry which is preliminary data.</text>
</comment>
<dbReference type="AlphaFoldDB" id="A0A7J6I576"/>
<dbReference type="Proteomes" id="UP000525078">
    <property type="component" value="Unassembled WGS sequence"/>
</dbReference>
<sequence>MNETAAEIAGKEYEAESGGSAKIGSHWWWAAASVGQLGWGIVSVRKGCAEHSTLMPLKAFAVASLFVGALASASFAGLRAAGIHKVEDMIKVGGNIRSGLGVRPRARDE</sequence>
<dbReference type="Proteomes" id="UP000583929">
    <property type="component" value="Unassembled WGS sequence"/>
</dbReference>
<dbReference type="PANTHER" id="PTHR37744:SF1">
    <property type="entry name" value="STAR LIPID TRANSFER-LIKE PROTEIN"/>
    <property type="match status" value="1"/>
</dbReference>
<keyword evidence="1" id="KW-1133">Transmembrane helix</keyword>
<proteinExistence type="predicted"/>
<dbReference type="EMBL" id="JAATIQ010000008">
    <property type="protein sequence ID" value="KAF4402355.1"/>
    <property type="molecule type" value="Genomic_DNA"/>
</dbReference>
<evidence type="ECO:0000313" key="4">
    <source>
        <dbReference type="Proteomes" id="UP000525078"/>
    </source>
</evidence>
<accession>A0A7J6I576</accession>